<dbReference type="PRINTS" id="PR01415">
    <property type="entry name" value="ANKYRIN"/>
</dbReference>
<dbReference type="EMBL" id="BROQ01000139">
    <property type="protein sequence ID" value="GKZ26243.1"/>
    <property type="molecule type" value="Genomic_DNA"/>
</dbReference>
<dbReference type="InterPro" id="IPR002110">
    <property type="entry name" value="Ankyrin_rpt"/>
</dbReference>
<dbReference type="InterPro" id="IPR058525">
    <property type="entry name" value="DUF8212"/>
</dbReference>
<feature type="repeat" description="ANK" evidence="1">
    <location>
        <begin position="466"/>
        <end position="498"/>
    </location>
</feature>
<accession>A0A9W5Z0L5</accession>
<feature type="repeat" description="ANK" evidence="1">
    <location>
        <begin position="433"/>
        <end position="465"/>
    </location>
</feature>
<evidence type="ECO:0000313" key="4">
    <source>
        <dbReference type="EMBL" id="GKZ26243.1"/>
    </source>
</evidence>
<dbReference type="SMART" id="SM00248">
    <property type="entry name" value="ANK"/>
    <property type="match status" value="8"/>
</dbReference>
<sequence>MRLLHTQVSDTGDFVIQEFLDYELPPYAILSHTWGKEEVTYQEISAAGAKEKSGYEKITQCCSVAKANGYKYVWIDTCCIDKTSSAELSEAINSMYLWYYKAEICYAVLADVRSEGEIAQSRWLTRGWTLQELIAPSRVIFLNEMWEVMGDKAELRDKLSEYTGIPTGILSGEEDLETASVAQRMSWAAKRQTSRVEDRAYSLMGLFNVNMPLIYGEGENAFIRLQEEIMRISDDQSLFAWTSSDDRGGLLATSPAAFAHSHNIVRFNPFGILDSPFTMSSRGVHLDLGFAGLGGECLGLAILNCTERTFTERIQQDKIIAIYLKDLSFTMNLFKRVQSGNFRRIDLRAFRSTQYPVRRICVQGGRMMLLQKRIAVKQNDISPEQIHHVDELRPLMYHKYPWALLKAAAAGDRDGVWLLLTRSHARIEITDQNGLTPLLLAAENGHESIVQMLLETGATTETRAKFGQTPLLLSARNGHEGIVRKLLERGAAFEIEDHHRQTPLLLAAKNGHEGIVQLLLEKGAEIETKDKFNQTPLMMAAAMGHEGIVQMFLKRGALIERRDLHSQTSLSLAAAMGHEGVVRILLEEGAAINTENDKHKTPLMLAAAKGHEGVVRVLLDRGTATEPKYVKWLEAPLLLAAEKGHKGIVKMLVERGAEIKAGSLWGQKTPLSVAAANGHEEIVQMLLEKKRGTSDRISVGSAGQ</sequence>
<feature type="repeat" description="ANK" evidence="1">
    <location>
        <begin position="499"/>
        <end position="531"/>
    </location>
</feature>
<feature type="repeat" description="ANK" evidence="1">
    <location>
        <begin position="565"/>
        <end position="597"/>
    </location>
</feature>
<feature type="repeat" description="ANK" evidence="1">
    <location>
        <begin position="636"/>
        <end position="664"/>
    </location>
</feature>
<dbReference type="PROSITE" id="PS50297">
    <property type="entry name" value="ANK_REP_REGION"/>
    <property type="match status" value="8"/>
</dbReference>
<feature type="domain" description="DUF8212" evidence="3">
    <location>
        <begin position="220"/>
        <end position="255"/>
    </location>
</feature>
<dbReference type="PROSITE" id="PS50088">
    <property type="entry name" value="ANK_REPEAT"/>
    <property type="match status" value="8"/>
</dbReference>
<name>A0A9W5Z0L5_9EURO</name>
<evidence type="ECO:0000259" key="2">
    <source>
        <dbReference type="Pfam" id="PF06985"/>
    </source>
</evidence>
<dbReference type="Pfam" id="PF06985">
    <property type="entry name" value="HET"/>
    <property type="match status" value="1"/>
</dbReference>
<dbReference type="SUPFAM" id="SSF48403">
    <property type="entry name" value="Ankyrin repeat"/>
    <property type="match status" value="1"/>
</dbReference>
<dbReference type="InterPro" id="IPR010730">
    <property type="entry name" value="HET"/>
</dbReference>
<feature type="domain" description="Heterokaryon incompatibility" evidence="2">
    <location>
        <begin position="27"/>
        <end position="115"/>
    </location>
</feature>
<evidence type="ECO:0008006" key="6">
    <source>
        <dbReference type="Google" id="ProtNLM"/>
    </source>
</evidence>
<feature type="repeat" description="ANK" evidence="1">
    <location>
        <begin position="598"/>
        <end position="622"/>
    </location>
</feature>
<dbReference type="Proteomes" id="UP001143548">
    <property type="component" value="Unassembled WGS sequence"/>
</dbReference>
<reference evidence="4" key="1">
    <citation type="submission" date="2022-07" db="EMBL/GenBank/DDBJ databases">
        <title>Taxonomy of Aspergillus series Nigri: significant species reduction supported by multi-species coalescent approaches.</title>
        <authorList>
            <person name="Bian C."/>
            <person name="Kusuya Y."/>
            <person name="Sklenar F."/>
            <person name="D'hooge E."/>
            <person name="Yaguchi T."/>
            <person name="Takahashi H."/>
            <person name="Hubka V."/>
        </authorList>
    </citation>
    <scope>NUCLEOTIDE SEQUENCE</scope>
    <source>
        <strain evidence="4">CBS 733.88</strain>
    </source>
</reference>
<proteinExistence type="predicted"/>
<dbReference type="AlphaFoldDB" id="A0A9W5Z0L5"/>
<keyword evidence="1" id="KW-0040">ANK repeat</keyword>
<feature type="repeat" description="ANK" evidence="1">
    <location>
        <begin position="532"/>
        <end position="564"/>
    </location>
</feature>
<evidence type="ECO:0000259" key="3">
    <source>
        <dbReference type="Pfam" id="PF26640"/>
    </source>
</evidence>
<evidence type="ECO:0000313" key="5">
    <source>
        <dbReference type="Proteomes" id="UP001143548"/>
    </source>
</evidence>
<comment type="caution">
    <text evidence="4">The sequence shown here is derived from an EMBL/GenBank/DDBJ whole genome shotgun (WGS) entry which is preliminary data.</text>
</comment>
<dbReference type="Gene3D" id="1.25.40.20">
    <property type="entry name" value="Ankyrin repeat-containing domain"/>
    <property type="match status" value="3"/>
</dbReference>
<dbReference type="Pfam" id="PF26640">
    <property type="entry name" value="DUF8212"/>
    <property type="match status" value="1"/>
</dbReference>
<dbReference type="Pfam" id="PF12796">
    <property type="entry name" value="Ank_2"/>
    <property type="match status" value="4"/>
</dbReference>
<gene>
    <name evidence="4" type="ORF">AbraCBS73388_002198</name>
</gene>
<protein>
    <recommendedName>
        <fullName evidence="6">Heterokaryon incompatibility domain-containing protein</fullName>
    </recommendedName>
</protein>
<dbReference type="PANTHER" id="PTHR10622">
    <property type="entry name" value="HET DOMAIN-CONTAINING PROTEIN"/>
    <property type="match status" value="1"/>
</dbReference>
<feature type="repeat" description="ANK" evidence="1">
    <location>
        <begin position="666"/>
        <end position="689"/>
    </location>
</feature>
<dbReference type="PANTHER" id="PTHR10622:SF10">
    <property type="entry name" value="HET DOMAIN-CONTAINING PROTEIN"/>
    <property type="match status" value="1"/>
</dbReference>
<evidence type="ECO:0000256" key="1">
    <source>
        <dbReference type="PROSITE-ProRule" id="PRU00023"/>
    </source>
</evidence>
<organism evidence="4 5">
    <name type="scientific">Aspergillus brasiliensis</name>
    <dbReference type="NCBI Taxonomy" id="319629"/>
    <lineage>
        <taxon>Eukaryota</taxon>
        <taxon>Fungi</taxon>
        <taxon>Dikarya</taxon>
        <taxon>Ascomycota</taxon>
        <taxon>Pezizomycotina</taxon>
        <taxon>Eurotiomycetes</taxon>
        <taxon>Eurotiomycetidae</taxon>
        <taxon>Eurotiales</taxon>
        <taxon>Aspergillaceae</taxon>
        <taxon>Aspergillus</taxon>
        <taxon>Aspergillus subgen. Circumdati</taxon>
    </lineage>
</organism>
<dbReference type="InterPro" id="IPR036770">
    <property type="entry name" value="Ankyrin_rpt-contain_sf"/>
</dbReference>